<accession>A0A7S3ZJC0</accession>
<proteinExistence type="inferred from homology"/>
<evidence type="ECO:0000256" key="1">
    <source>
        <dbReference type="ARBA" id="ARBA00007884"/>
    </source>
</evidence>
<dbReference type="GO" id="GO:0051082">
    <property type="term" value="F:unfolded protein binding"/>
    <property type="evidence" value="ECO:0007669"/>
    <property type="project" value="TreeGrafter"/>
</dbReference>
<evidence type="ECO:0000313" key="3">
    <source>
        <dbReference type="EMBL" id="CAE0685020.1"/>
    </source>
</evidence>
<dbReference type="PANTHER" id="PTHR13194:SF19">
    <property type="entry name" value="NAD(P)-BINDING ROSSMANN-FOLD SUPERFAMILY PROTEIN"/>
    <property type="match status" value="1"/>
</dbReference>
<comment type="similarity">
    <text evidence="1">Belongs to the CIA30 family.</text>
</comment>
<protein>
    <recommendedName>
        <fullName evidence="2">NADH:ubiquinone oxidoreductase intermediate-associated protein 30 domain-containing protein</fullName>
    </recommendedName>
</protein>
<gene>
    <name evidence="3" type="ORF">PCAL00307_LOCUS454</name>
</gene>
<name>A0A7S3ZJC0_9STRA</name>
<dbReference type="InterPro" id="IPR013857">
    <property type="entry name" value="NADH-UbQ_OxRdtase-assoc_prot30"/>
</dbReference>
<organism evidence="3">
    <name type="scientific">Pelagomonas calceolata</name>
    <dbReference type="NCBI Taxonomy" id="35677"/>
    <lineage>
        <taxon>Eukaryota</taxon>
        <taxon>Sar</taxon>
        <taxon>Stramenopiles</taxon>
        <taxon>Ochrophyta</taxon>
        <taxon>Pelagophyceae</taxon>
        <taxon>Pelagomonadales</taxon>
        <taxon>Pelagomonadaceae</taxon>
        <taxon>Pelagomonas</taxon>
    </lineage>
</organism>
<dbReference type="GO" id="GO:0010257">
    <property type="term" value="P:NADH dehydrogenase complex assembly"/>
    <property type="evidence" value="ECO:0007669"/>
    <property type="project" value="TreeGrafter"/>
</dbReference>
<dbReference type="EMBL" id="HBIW01000544">
    <property type="protein sequence ID" value="CAE0685020.1"/>
    <property type="molecule type" value="Transcribed_RNA"/>
</dbReference>
<reference evidence="3" key="1">
    <citation type="submission" date="2021-01" db="EMBL/GenBank/DDBJ databases">
        <authorList>
            <person name="Corre E."/>
            <person name="Pelletier E."/>
            <person name="Niang G."/>
            <person name="Scheremetjew M."/>
            <person name="Finn R."/>
            <person name="Kale V."/>
            <person name="Holt S."/>
            <person name="Cochrane G."/>
            <person name="Meng A."/>
            <person name="Brown T."/>
            <person name="Cohen L."/>
        </authorList>
    </citation>
    <scope>NUCLEOTIDE SEQUENCE</scope>
    <source>
        <strain evidence="3">CCMP1756</strain>
    </source>
</reference>
<dbReference type="Pfam" id="PF08547">
    <property type="entry name" value="CIA30"/>
    <property type="match status" value="1"/>
</dbReference>
<dbReference type="SUPFAM" id="SSF49785">
    <property type="entry name" value="Galactose-binding domain-like"/>
    <property type="match status" value="1"/>
</dbReference>
<evidence type="ECO:0000259" key="2">
    <source>
        <dbReference type="Pfam" id="PF08547"/>
    </source>
</evidence>
<feature type="domain" description="NADH:ubiquinone oxidoreductase intermediate-associated protein 30" evidence="2">
    <location>
        <begin position="81"/>
        <end position="251"/>
    </location>
</feature>
<dbReference type="InterPro" id="IPR008979">
    <property type="entry name" value="Galactose-bd-like_sf"/>
</dbReference>
<dbReference type="InterPro" id="IPR039131">
    <property type="entry name" value="NDUFAF1"/>
</dbReference>
<dbReference type="AlphaFoldDB" id="A0A7S3ZJC0"/>
<sequence length="398" mass="42789">MAGLLRGLSRSNFISRSSTSLDHPAVDMLRSTALCIALLQAATALVSPRFALRRTPPLRSTTAAYERERTPVFNFDAAPEATAALWERIDDVVMGGVSSSKIVVGDGGAEWRGIVRTDGGGFCGTRTAALDAPLDLSKADGVYVDAILTSDADVARRAWKLTLRTAASRSEIVYSAEWAPRGPDGVGGPTFVPFSDFKLVRGPRIVEGAPPLNATQCASVYGFGLTLSRFGAASVNMTEVENFRDGPFAVKLNAVGVYGDQKVDVPAIGKNVQESKPNSAGRPTIKNNGLILGLALTVLRPIASLVFSEEGRRRRQARRMLIKRGCKSDWAARVYGQRVVKRMRGLGAGAARLEGLREFAKDAAAYALSFPLRLAFRAIFGTVRLIRRLRGKKALPAL</sequence>
<dbReference type="PANTHER" id="PTHR13194">
    <property type="entry name" value="COMPLEX I INTERMEDIATE-ASSOCIATED PROTEIN 30"/>
    <property type="match status" value="1"/>
</dbReference>